<dbReference type="KEGG" id="nneo:PQG83_16180"/>
<evidence type="ECO:0000313" key="1">
    <source>
        <dbReference type="EMBL" id="WNM61276.1"/>
    </source>
</evidence>
<dbReference type="Proteomes" id="UP001302494">
    <property type="component" value="Chromosome"/>
</dbReference>
<organism evidence="1 2">
    <name type="scientific">Candidatus Nitrospira neomarina</name>
    <dbReference type="NCBI Taxonomy" id="3020899"/>
    <lineage>
        <taxon>Bacteria</taxon>
        <taxon>Pseudomonadati</taxon>
        <taxon>Nitrospirota</taxon>
        <taxon>Nitrospiria</taxon>
        <taxon>Nitrospirales</taxon>
        <taxon>Nitrospiraceae</taxon>
        <taxon>Nitrospira</taxon>
    </lineage>
</organism>
<reference evidence="1 2" key="1">
    <citation type="submission" date="2023-01" db="EMBL/GenBank/DDBJ databases">
        <title>Cultivation and genomic characterization of new, ubiquitous marine nitrite-oxidizing bacteria from the Nitrospirales.</title>
        <authorList>
            <person name="Mueller A.J."/>
            <person name="Daebeler A."/>
            <person name="Herbold C.W."/>
            <person name="Kirkegaard R.H."/>
            <person name="Daims H."/>
        </authorList>
    </citation>
    <scope>NUCLEOTIDE SEQUENCE [LARGE SCALE GENOMIC DNA]</scope>
    <source>
        <strain evidence="1 2">DK</strain>
    </source>
</reference>
<protein>
    <submittedName>
        <fullName evidence="1">Uncharacterized protein</fullName>
    </submittedName>
</protein>
<name>A0AA96JZM1_9BACT</name>
<dbReference type="AlphaFoldDB" id="A0AA96JZM1"/>
<keyword evidence="2" id="KW-1185">Reference proteome</keyword>
<evidence type="ECO:0000313" key="2">
    <source>
        <dbReference type="Proteomes" id="UP001302494"/>
    </source>
</evidence>
<dbReference type="EMBL" id="CP116968">
    <property type="protein sequence ID" value="WNM61276.1"/>
    <property type="molecule type" value="Genomic_DNA"/>
</dbReference>
<accession>A0AA96JZM1</accession>
<proteinExistence type="predicted"/>
<sequence>MYEASNDIPLFHEALSAGVQMVYRDPFVTENSATPLTNRMGAQIVLKGTTASMKYQAQYGFSGLEAGNTSFTTPNDRVGGGLMWEWNLPLVTPKIELSRFTSNVEGDLARAQTIATQQKFSLLLAAPNWPSLSLGYARQQTDIFTRPEGPLSDAISTESISANLSFLYGAGKGNWSSYYKTSQNDFVENESEEEIGTKMRGTLNLLEPVDLTPQWGYTRRVKSRGTMVNDRFFARLGSNFRVSPTSTFNPGVEFARDLNRFDALRTDTLAAKLGYAYLAVDDSLHVSILGQYVLKQRTNTPSNPQIYDISLLFKKDVRDYLHLNHRQQTLSLKIAHNQQMNTSYSQTQSNQTSAMLLVSIIP</sequence>
<dbReference type="RefSeq" id="WP_312743196.1">
    <property type="nucleotide sequence ID" value="NZ_CP116968.1"/>
</dbReference>
<gene>
    <name evidence="1" type="ORF">PQG83_16180</name>
</gene>